<sequence>MSSRFLSFALLATVLATPFDLNARDDECTPCNPQGATGTNPPAIGPDLKSLYIDLLASVKDIHFRKREAESMIARADGFCCKLDCVNVQNLNIPMCYDKFTTQYQFPDASYGSLTTGDYTQGGTVVNLVIGNYTKSGQTSNIYSGDPSAKPNMETLSIPPQWTSAGVGSAIPATELGSVISQTTITTSGPAQTNAATTTLTAVNSQNTTAVTAASSLTAVSSQNTVAATAASSSSTAAAGHMSVDSVVSCWGTSLFSALMYAIYAL</sequence>
<gene>
    <name evidence="2" type="ORF">K504DRAFT_465518</name>
</gene>
<keyword evidence="1" id="KW-0732">Signal</keyword>
<dbReference type="Proteomes" id="UP000799428">
    <property type="component" value="Unassembled WGS sequence"/>
</dbReference>
<evidence type="ECO:0000313" key="3">
    <source>
        <dbReference type="Proteomes" id="UP000799428"/>
    </source>
</evidence>
<organism evidence="2 3">
    <name type="scientific">Pleomassaria siparia CBS 279.74</name>
    <dbReference type="NCBI Taxonomy" id="1314801"/>
    <lineage>
        <taxon>Eukaryota</taxon>
        <taxon>Fungi</taxon>
        <taxon>Dikarya</taxon>
        <taxon>Ascomycota</taxon>
        <taxon>Pezizomycotina</taxon>
        <taxon>Dothideomycetes</taxon>
        <taxon>Pleosporomycetidae</taxon>
        <taxon>Pleosporales</taxon>
        <taxon>Pleomassariaceae</taxon>
        <taxon>Pleomassaria</taxon>
    </lineage>
</organism>
<name>A0A6G1KH96_9PLEO</name>
<feature type="signal peptide" evidence="1">
    <location>
        <begin position="1"/>
        <end position="16"/>
    </location>
</feature>
<keyword evidence="3" id="KW-1185">Reference proteome</keyword>
<dbReference type="EMBL" id="MU005767">
    <property type="protein sequence ID" value="KAF2711781.1"/>
    <property type="molecule type" value="Genomic_DNA"/>
</dbReference>
<accession>A0A6G1KH96</accession>
<evidence type="ECO:0000313" key="2">
    <source>
        <dbReference type="EMBL" id="KAF2711781.1"/>
    </source>
</evidence>
<proteinExistence type="predicted"/>
<evidence type="ECO:0000256" key="1">
    <source>
        <dbReference type="SAM" id="SignalP"/>
    </source>
</evidence>
<dbReference type="AlphaFoldDB" id="A0A6G1KH96"/>
<reference evidence="2" key="1">
    <citation type="journal article" date="2020" name="Stud. Mycol.">
        <title>101 Dothideomycetes genomes: a test case for predicting lifestyles and emergence of pathogens.</title>
        <authorList>
            <person name="Haridas S."/>
            <person name="Albert R."/>
            <person name="Binder M."/>
            <person name="Bloem J."/>
            <person name="Labutti K."/>
            <person name="Salamov A."/>
            <person name="Andreopoulos B."/>
            <person name="Baker S."/>
            <person name="Barry K."/>
            <person name="Bills G."/>
            <person name="Bluhm B."/>
            <person name="Cannon C."/>
            <person name="Castanera R."/>
            <person name="Culley D."/>
            <person name="Daum C."/>
            <person name="Ezra D."/>
            <person name="Gonzalez J."/>
            <person name="Henrissat B."/>
            <person name="Kuo A."/>
            <person name="Liang C."/>
            <person name="Lipzen A."/>
            <person name="Lutzoni F."/>
            <person name="Magnuson J."/>
            <person name="Mondo S."/>
            <person name="Nolan M."/>
            <person name="Ohm R."/>
            <person name="Pangilinan J."/>
            <person name="Park H.-J."/>
            <person name="Ramirez L."/>
            <person name="Alfaro M."/>
            <person name="Sun H."/>
            <person name="Tritt A."/>
            <person name="Yoshinaga Y."/>
            <person name="Zwiers L.-H."/>
            <person name="Turgeon B."/>
            <person name="Goodwin S."/>
            <person name="Spatafora J."/>
            <person name="Crous P."/>
            <person name="Grigoriev I."/>
        </authorList>
    </citation>
    <scope>NUCLEOTIDE SEQUENCE</scope>
    <source>
        <strain evidence="2">CBS 279.74</strain>
    </source>
</reference>
<protein>
    <submittedName>
        <fullName evidence="2">Uncharacterized protein</fullName>
    </submittedName>
</protein>
<feature type="chain" id="PRO_5026303001" evidence="1">
    <location>
        <begin position="17"/>
        <end position="266"/>
    </location>
</feature>
<dbReference type="OrthoDB" id="3438781at2759"/>